<dbReference type="Gene3D" id="6.10.340.10">
    <property type="match status" value="1"/>
</dbReference>
<evidence type="ECO:0000256" key="9">
    <source>
        <dbReference type="ARBA" id="ARBA00022989"/>
    </source>
</evidence>
<dbReference type="GO" id="GO:0000155">
    <property type="term" value="F:phosphorelay sensor kinase activity"/>
    <property type="evidence" value="ECO:0007669"/>
    <property type="project" value="InterPro"/>
</dbReference>
<dbReference type="InterPro" id="IPR036097">
    <property type="entry name" value="HisK_dim/P_sf"/>
</dbReference>
<dbReference type="NCBIfam" id="NF008312">
    <property type="entry name" value="PRK11100.1"/>
    <property type="match status" value="1"/>
</dbReference>
<name>A0A853JBJ7_9GAMM</name>
<proteinExistence type="predicted"/>
<evidence type="ECO:0000256" key="11">
    <source>
        <dbReference type="ARBA" id="ARBA00023136"/>
    </source>
</evidence>
<evidence type="ECO:0000256" key="3">
    <source>
        <dbReference type="ARBA" id="ARBA00012438"/>
    </source>
</evidence>
<reference evidence="15 16" key="1">
    <citation type="submission" date="2020-07" db="EMBL/GenBank/DDBJ databases">
        <title>Luteimonas sp. SJ-92.</title>
        <authorList>
            <person name="Huang X.-X."/>
            <person name="Xu L."/>
            <person name="Sun J.-Q."/>
        </authorList>
    </citation>
    <scope>NUCLEOTIDE SEQUENCE [LARGE SCALE GENOMIC DNA]</scope>
    <source>
        <strain evidence="15 16">SJ-92</strain>
    </source>
</reference>
<dbReference type="InterPro" id="IPR005467">
    <property type="entry name" value="His_kinase_dom"/>
</dbReference>
<dbReference type="Gene3D" id="3.30.565.10">
    <property type="entry name" value="Histidine kinase-like ATPase, C-terminal domain"/>
    <property type="match status" value="1"/>
</dbReference>
<dbReference type="PANTHER" id="PTHR45436">
    <property type="entry name" value="SENSOR HISTIDINE KINASE YKOH"/>
    <property type="match status" value="1"/>
</dbReference>
<evidence type="ECO:0000313" key="15">
    <source>
        <dbReference type="EMBL" id="NZA26591.1"/>
    </source>
</evidence>
<dbReference type="SMART" id="SM00388">
    <property type="entry name" value="HisKA"/>
    <property type="match status" value="1"/>
</dbReference>
<dbReference type="PRINTS" id="PR00344">
    <property type="entry name" value="BCTRLSENSOR"/>
</dbReference>
<dbReference type="SUPFAM" id="SSF47384">
    <property type="entry name" value="Homodimeric domain of signal transducing histidine kinase"/>
    <property type="match status" value="1"/>
</dbReference>
<comment type="catalytic activity">
    <reaction evidence="1">
        <text>ATP + protein L-histidine = ADP + protein N-phospho-L-histidine.</text>
        <dbReference type="EC" id="2.7.13.3"/>
    </reaction>
</comment>
<gene>
    <name evidence="15" type="primary">creC</name>
    <name evidence="15" type="ORF">H0E84_09355</name>
</gene>
<dbReference type="SMART" id="SM00387">
    <property type="entry name" value="HATPase_c"/>
    <property type="match status" value="1"/>
</dbReference>
<evidence type="ECO:0000256" key="12">
    <source>
        <dbReference type="SAM" id="Phobius"/>
    </source>
</evidence>
<dbReference type="CDD" id="cd00082">
    <property type="entry name" value="HisKA"/>
    <property type="match status" value="1"/>
</dbReference>
<evidence type="ECO:0000256" key="2">
    <source>
        <dbReference type="ARBA" id="ARBA00004651"/>
    </source>
</evidence>
<accession>A0A853JBJ7</accession>
<keyword evidence="6 15" id="KW-0808">Transferase</keyword>
<feature type="transmembrane region" description="Helical" evidence="12">
    <location>
        <begin position="187"/>
        <end position="207"/>
    </location>
</feature>
<evidence type="ECO:0000256" key="5">
    <source>
        <dbReference type="ARBA" id="ARBA00022553"/>
    </source>
</evidence>
<evidence type="ECO:0000313" key="16">
    <source>
        <dbReference type="Proteomes" id="UP000578091"/>
    </source>
</evidence>
<dbReference type="PROSITE" id="PS50885">
    <property type="entry name" value="HAMP"/>
    <property type="match status" value="1"/>
</dbReference>
<evidence type="ECO:0000256" key="10">
    <source>
        <dbReference type="ARBA" id="ARBA00023012"/>
    </source>
</evidence>
<dbReference type="InterPro" id="IPR050428">
    <property type="entry name" value="TCS_sensor_his_kinase"/>
</dbReference>
<keyword evidence="11 12" id="KW-0472">Membrane</keyword>
<dbReference type="InterPro" id="IPR029151">
    <property type="entry name" value="Sensor-like_sf"/>
</dbReference>
<dbReference type="InterPro" id="IPR036890">
    <property type="entry name" value="HATPase_C_sf"/>
</dbReference>
<evidence type="ECO:0000259" key="13">
    <source>
        <dbReference type="PROSITE" id="PS50109"/>
    </source>
</evidence>
<dbReference type="SUPFAM" id="SSF55874">
    <property type="entry name" value="ATPase domain of HSP90 chaperone/DNA topoisomerase II/histidine kinase"/>
    <property type="match status" value="1"/>
</dbReference>
<keyword evidence="7 12" id="KW-0812">Transmembrane</keyword>
<feature type="domain" description="Histidine kinase" evidence="13">
    <location>
        <begin position="261"/>
        <end position="481"/>
    </location>
</feature>
<evidence type="ECO:0000256" key="4">
    <source>
        <dbReference type="ARBA" id="ARBA00022475"/>
    </source>
</evidence>
<feature type="domain" description="HAMP" evidence="14">
    <location>
        <begin position="204"/>
        <end position="254"/>
    </location>
</feature>
<dbReference type="PROSITE" id="PS50109">
    <property type="entry name" value="HIS_KIN"/>
    <property type="match status" value="1"/>
</dbReference>
<keyword evidence="5" id="KW-0597">Phosphoprotein</keyword>
<keyword evidence="10" id="KW-0902">Two-component regulatory system</keyword>
<keyword evidence="4" id="KW-1003">Cell membrane</keyword>
<keyword evidence="16" id="KW-1185">Reference proteome</keyword>
<comment type="caution">
    <text evidence="15">The sequence shown here is derived from an EMBL/GenBank/DDBJ whole genome shotgun (WGS) entry which is preliminary data.</text>
</comment>
<dbReference type="SUPFAM" id="SSF103190">
    <property type="entry name" value="Sensory domain-like"/>
    <property type="match status" value="1"/>
</dbReference>
<organism evidence="15 16">
    <name type="scientific">Luteimonas salinisoli</name>
    <dbReference type="NCBI Taxonomy" id="2752307"/>
    <lineage>
        <taxon>Bacteria</taxon>
        <taxon>Pseudomonadati</taxon>
        <taxon>Pseudomonadota</taxon>
        <taxon>Gammaproteobacteria</taxon>
        <taxon>Lysobacterales</taxon>
        <taxon>Lysobacteraceae</taxon>
        <taxon>Luteimonas</taxon>
    </lineage>
</organism>
<dbReference type="InterPro" id="IPR004358">
    <property type="entry name" value="Sig_transdc_His_kin-like_C"/>
</dbReference>
<dbReference type="Pfam" id="PF00512">
    <property type="entry name" value="HisKA"/>
    <property type="match status" value="1"/>
</dbReference>
<dbReference type="Gene3D" id="1.10.287.130">
    <property type="match status" value="1"/>
</dbReference>
<evidence type="ECO:0000259" key="14">
    <source>
        <dbReference type="PROSITE" id="PS50885"/>
    </source>
</evidence>
<keyword evidence="9 12" id="KW-1133">Transmembrane helix</keyword>
<dbReference type="InterPro" id="IPR003594">
    <property type="entry name" value="HATPase_dom"/>
</dbReference>
<sequence>MRIGLRIFLGYFVIVALAALLLAQVFVREVKPGVRQAMEDSLVDTANLLAELAADDLAAGRIGSGRFAAGVHALGEREIGAEVWGFRKRSATYRIYVTDADGIVVFDSEGRDVGADYSRWNDVYLTLRGRYGARSTRDDPQDDSSSVMHVAAPVMDGQRIAGVLTVAKPNRTIAPFIARSEAIVTRWGLVLMGAALLVGVLAAWWLARQLGGLRRYADAVTAGRRAALPDSAGEFADLGRALQTMRERLEGKQYVERYVHALTHELKSPLTAIRGAAELLEAPPGGRPLPDEDRARFAASIAAQAGRMAQTIDRLLGLAAVEHRQRIEHPQPVDPVALLDEAWEQVEARAQERGLRLAREADAAVGTVRGDPFLLRQLLVNLLDNAIDFAPAGSAIETTVHGGGDRLRIAIADRGPGVPDYARDRVFERFYSLPRPQGGDRSSGIGLAFVAEVAQLHGGSARLDNRDGGGAVATVELPAARGA</sequence>
<dbReference type="EC" id="2.7.13.3" evidence="3"/>
<evidence type="ECO:0000256" key="1">
    <source>
        <dbReference type="ARBA" id="ARBA00000085"/>
    </source>
</evidence>
<dbReference type="RefSeq" id="WP_180678382.1">
    <property type="nucleotide sequence ID" value="NZ_JACCKA010000057.1"/>
</dbReference>
<keyword evidence="8 15" id="KW-0418">Kinase</keyword>
<evidence type="ECO:0000256" key="7">
    <source>
        <dbReference type="ARBA" id="ARBA00022692"/>
    </source>
</evidence>
<dbReference type="Proteomes" id="UP000578091">
    <property type="component" value="Unassembled WGS sequence"/>
</dbReference>
<dbReference type="AlphaFoldDB" id="A0A853JBJ7"/>
<comment type="subcellular location">
    <subcellularLocation>
        <location evidence="2">Cell membrane</location>
        <topology evidence="2">Multi-pass membrane protein</topology>
    </subcellularLocation>
</comment>
<protein>
    <recommendedName>
        <fullName evidence="3">histidine kinase</fullName>
        <ecNumber evidence="3">2.7.13.3</ecNumber>
    </recommendedName>
</protein>
<evidence type="ECO:0000256" key="6">
    <source>
        <dbReference type="ARBA" id="ARBA00022679"/>
    </source>
</evidence>
<evidence type="ECO:0000256" key="8">
    <source>
        <dbReference type="ARBA" id="ARBA00022777"/>
    </source>
</evidence>
<dbReference type="GO" id="GO:0005886">
    <property type="term" value="C:plasma membrane"/>
    <property type="evidence" value="ECO:0007669"/>
    <property type="project" value="UniProtKB-SubCell"/>
</dbReference>
<dbReference type="EMBL" id="JACCKA010000057">
    <property type="protein sequence ID" value="NZA26591.1"/>
    <property type="molecule type" value="Genomic_DNA"/>
</dbReference>
<dbReference type="InterPro" id="IPR003660">
    <property type="entry name" value="HAMP_dom"/>
</dbReference>
<dbReference type="InterPro" id="IPR003661">
    <property type="entry name" value="HisK_dim/P_dom"/>
</dbReference>
<dbReference type="PANTHER" id="PTHR45436:SF10">
    <property type="entry name" value="HISTIDINE KINASE"/>
    <property type="match status" value="1"/>
</dbReference>
<dbReference type="Pfam" id="PF02518">
    <property type="entry name" value="HATPase_c"/>
    <property type="match status" value="1"/>
</dbReference>